<accession>L8EAH0</accession>
<organism evidence="1">
    <name type="scientific">Homo sapiens</name>
    <name type="common">Human</name>
    <dbReference type="NCBI Taxonomy" id="9606"/>
    <lineage>
        <taxon>Eukaryota</taxon>
        <taxon>Metazoa</taxon>
        <taxon>Chordata</taxon>
        <taxon>Craniata</taxon>
        <taxon>Vertebrata</taxon>
        <taxon>Euteleostomi</taxon>
        <taxon>Mammalia</taxon>
        <taxon>Eutheria</taxon>
        <taxon>Euarchontoglires</taxon>
        <taxon>Primates</taxon>
        <taxon>Haplorrhini</taxon>
        <taxon>Catarrhini</taxon>
        <taxon>Hominidae</taxon>
        <taxon>Homo</taxon>
    </lineage>
</organism>
<dbReference type="EMBL" id="HF583841">
    <property type="protein sequence ID" value="CCQ43338.1"/>
    <property type="molecule type" value="Genomic_DNA"/>
</dbReference>
<gene>
    <name evidence="1" type="primary">CD96</name>
</gene>
<dbReference type="OrthoDB" id="9904226at2759"/>
<dbReference type="AlphaFoldDB" id="L8EAH0"/>
<protein>
    <submittedName>
        <fullName evidence="1">Alternative protein CD96</fullName>
    </submittedName>
</protein>
<sequence>MTMSLPAQPEHFQKSPQLPMDLRKLITSISLVLWSISPKMECPGQ</sequence>
<dbReference type="ChiTaRS" id="CD96">
    <property type="organism name" value="human"/>
</dbReference>
<evidence type="ECO:0000313" key="1">
    <source>
        <dbReference type="EMBL" id="CCQ43338.1"/>
    </source>
</evidence>
<proteinExistence type="predicted"/>
<name>L8EAH0_HUMAN</name>
<reference evidence="1" key="1">
    <citation type="journal article" date="2013" name="PLoS ONE">
        <title>Direct detection of alternative open reading frames translation products in human significantly expands the proteome.</title>
        <authorList>
            <person name="Vanderperre B."/>
            <person name="Lucier J.-F."/>
            <person name="Motard J."/>
            <person name="Tremblay G."/>
            <person name="Vanderperre S."/>
            <person name="Wisztorski M."/>
            <person name="Salzet M."/>
            <person name="Boisvert F.-M."/>
            <person name="Roucou X."/>
        </authorList>
    </citation>
    <scope>NUCLEOTIDE SEQUENCE</scope>
</reference>